<evidence type="ECO:0000313" key="3">
    <source>
        <dbReference type="EMBL" id="MFM9646672.1"/>
    </source>
</evidence>
<dbReference type="InterPro" id="IPR029058">
    <property type="entry name" value="AB_hydrolase_fold"/>
</dbReference>
<sequence>MTAYLTTPDGTRLAYRDHTPPHPDPTAPPVVLLHGLAGHLGEWDDLTARLLTDGHRVVRYDARGHGDSTRTPADVTRRAAVRDAVSLLTHLSLPPAVLLGQSLGGLTALLTAAAHPSRVASLILVEAGPAGRTPDLPARIAHWLDSWPTPFLSRAEATAFLGHDTWADGLDWRPDGGHARVDRDTMTATAQALSPSPDGYWEQWSRITCPTLVIRAERGMLRQEEAERMHAHRPADTTLTTVPNAAHDVHLDNPTALYEATRTHIRRPPAPEPAEHARYAEYIRALAETSPSEEPALIRRILTDPDRQMAVAAVIRHLDRRGEALHASPSAGWQNWTDAVRQALGPTPPPFLLTRLNEWTHIHTLTTSDTWDPATLSTASDWLQRRLTETPGVPAAVMTYLAEHGRTRRVRAAAGRGRAHRERSSHRLR</sequence>
<protein>
    <submittedName>
        <fullName evidence="3">Alpha/beta fold hydrolase</fullName>
    </submittedName>
</protein>
<dbReference type="InterPro" id="IPR050228">
    <property type="entry name" value="Carboxylesterase_BioH"/>
</dbReference>
<evidence type="ECO:0000259" key="2">
    <source>
        <dbReference type="Pfam" id="PF00561"/>
    </source>
</evidence>
<proteinExistence type="predicted"/>
<evidence type="ECO:0000313" key="4">
    <source>
        <dbReference type="Proteomes" id="UP001631993"/>
    </source>
</evidence>
<dbReference type="PRINTS" id="PR00111">
    <property type="entry name" value="ABHYDROLASE"/>
</dbReference>
<dbReference type="Proteomes" id="UP001631993">
    <property type="component" value="Unassembled WGS sequence"/>
</dbReference>
<dbReference type="EMBL" id="JBJVNE010000005">
    <property type="protein sequence ID" value="MFM9646672.1"/>
    <property type="molecule type" value="Genomic_DNA"/>
</dbReference>
<gene>
    <name evidence="3" type="ORF">ACKI1S_11025</name>
</gene>
<organism evidence="3 4">
    <name type="scientific">Streptomyces galilaeus</name>
    <dbReference type="NCBI Taxonomy" id="33899"/>
    <lineage>
        <taxon>Bacteria</taxon>
        <taxon>Bacillati</taxon>
        <taxon>Actinomycetota</taxon>
        <taxon>Actinomycetes</taxon>
        <taxon>Kitasatosporales</taxon>
        <taxon>Streptomycetaceae</taxon>
        <taxon>Streptomyces</taxon>
    </lineage>
</organism>
<name>A0ABW9IET1_STRGJ</name>
<dbReference type="RefSeq" id="WP_369278379.1">
    <property type="nucleotide sequence ID" value="NZ_JBJVMW010000014.1"/>
</dbReference>
<dbReference type="PANTHER" id="PTHR43194">
    <property type="entry name" value="HYDROLASE ALPHA/BETA FOLD FAMILY"/>
    <property type="match status" value="1"/>
</dbReference>
<keyword evidence="4" id="KW-1185">Reference proteome</keyword>
<comment type="caution">
    <text evidence="3">The sequence shown here is derived from an EMBL/GenBank/DDBJ whole genome shotgun (WGS) entry which is preliminary data.</text>
</comment>
<feature type="region of interest" description="Disordered" evidence="1">
    <location>
        <begin position="408"/>
        <end position="429"/>
    </location>
</feature>
<dbReference type="Pfam" id="PF00561">
    <property type="entry name" value="Abhydrolase_1"/>
    <property type="match status" value="1"/>
</dbReference>
<dbReference type="SUPFAM" id="SSF53474">
    <property type="entry name" value="alpha/beta-Hydrolases"/>
    <property type="match status" value="1"/>
</dbReference>
<feature type="domain" description="AB hydrolase-1" evidence="2">
    <location>
        <begin position="28"/>
        <end position="151"/>
    </location>
</feature>
<dbReference type="GO" id="GO:0016787">
    <property type="term" value="F:hydrolase activity"/>
    <property type="evidence" value="ECO:0007669"/>
    <property type="project" value="UniProtKB-KW"/>
</dbReference>
<keyword evidence="3" id="KW-0378">Hydrolase</keyword>
<accession>A0ABW9IET1</accession>
<dbReference type="InterPro" id="IPR000073">
    <property type="entry name" value="AB_hydrolase_1"/>
</dbReference>
<reference evidence="3 4" key="1">
    <citation type="submission" date="2024-12" db="EMBL/GenBank/DDBJ databases">
        <title>Forecasting of Potato common scab and diversities of Pathogenic streptomyces spp. in china.</title>
        <authorList>
            <person name="Handique U."/>
            <person name="Wu J."/>
        </authorList>
    </citation>
    <scope>NUCLEOTIDE SEQUENCE [LARGE SCALE GENOMIC DNA]</scope>
    <source>
        <strain evidence="3 4">ZRIMU1585</strain>
    </source>
</reference>
<dbReference type="Gene3D" id="3.40.50.1820">
    <property type="entry name" value="alpha/beta hydrolase"/>
    <property type="match status" value="1"/>
</dbReference>
<dbReference type="PANTHER" id="PTHR43194:SF2">
    <property type="entry name" value="PEROXISOMAL MEMBRANE PROTEIN LPX1"/>
    <property type="match status" value="1"/>
</dbReference>
<evidence type="ECO:0000256" key="1">
    <source>
        <dbReference type="SAM" id="MobiDB-lite"/>
    </source>
</evidence>